<dbReference type="GO" id="GO:0005524">
    <property type="term" value="F:ATP binding"/>
    <property type="evidence" value="ECO:0007669"/>
    <property type="project" value="UniProtKB-KW"/>
</dbReference>
<dbReference type="Proteomes" id="UP001288778">
    <property type="component" value="Unassembled WGS sequence"/>
</dbReference>
<dbReference type="SUPFAM" id="SSF52540">
    <property type="entry name" value="P-loop containing nucleoside triphosphate hydrolases"/>
    <property type="match status" value="1"/>
</dbReference>
<dbReference type="GO" id="GO:0016887">
    <property type="term" value="F:ATP hydrolysis activity"/>
    <property type="evidence" value="ECO:0007669"/>
    <property type="project" value="InterPro"/>
</dbReference>
<dbReference type="GO" id="GO:0015421">
    <property type="term" value="F:ABC-type oligopeptide transporter activity"/>
    <property type="evidence" value="ECO:0007669"/>
    <property type="project" value="TreeGrafter"/>
</dbReference>
<feature type="domain" description="ABC transporter" evidence="1">
    <location>
        <begin position="37"/>
        <end position="77"/>
    </location>
</feature>
<keyword evidence="2" id="KW-0547">Nucleotide-binding</keyword>
<dbReference type="AlphaFoldDB" id="A0AAW9I9I8"/>
<dbReference type="PANTHER" id="PTHR43394">
    <property type="entry name" value="ATP-DEPENDENT PERMEASE MDL1, MITOCHONDRIAL"/>
    <property type="match status" value="1"/>
</dbReference>
<evidence type="ECO:0000313" key="3">
    <source>
        <dbReference type="Proteomes" id="UP001288778"/>
    </source>
</evidence>
<dbReference type="EMBL" id="WNUI01000469">
    <property type="protein sequence ID" value="MDZ4910580.1"/>
    <property type="molecule type" value="Genomic_DNA"/>
</dbReference>
<dbReference type="Gene3D" id="3.40.50.300">
    <property type="entry name" value="P-loop containing nucleotide triphosphate hydrolases"/>
    <property type="match status" value="1"/>
</dbReference>
<organism evidence="2 3">
    <name type="scientific">Clostridium perfringens</name>
    <dbReference type="NCBI Taxonomy" id="1502"/>
    <lineage>
        <taxon>Bacteria</taxon>
        <taxon>Bacillati</taxon>
        <taxon>Bacillota</taxon>
        <taxon>Clostridia</taxon>
        <taxon>Eubacteriales</taxon>
        <taxon>Clostridiaceae</taxon>
        <taxon>Clostridium</taxon>
    </lineage>
</organism>
<sequence>TIADNMRMVKEDATDEDIIHALETACAFDFVKQLPEGINSQVGENGMGFSEGQAQRLSIARALLRKSPVLILDEATSALDVYTERVVLRNIMDMGYARTCIVTTHRPSGLNLCDRVYKIDKSTVSEIDHKELEGLIKNF</sequence>
<gene>
    <name evidence="2" type="ORF">GNF68_16450</name>
</gene>
<dbReference type="InterPro" id="IPR027417">
    <property type="entry name" value="P-loop_NTPase"/>
</dbReference>
<evidence type="ECO:0000313" key="2">
    <source>
        <dbReference type="EMBL" id="MDZ4910580.1"/>
    </source>
</evidence>
<dbReference type="InterPro" id="IPR003439">
    <property type="entry name" value="ABC_transporter-like_ATP-bd"/>
</dbReference>
<reference evidence="2" key="1">
    <citation type="submission" date="2019-11" db="EMBL/GenBank/DDBJ databases">
        <title>Characterization of Clostridium perfringens isolates from swine manure treated agricultural soils.</title>
        <authorList>
            <person name="Wushke S.T."/>
        </authorList>
    </citation>
    <scope>NUCLEOTIDE SEQUENCE</scope>
    <source>
        <strain evidence="2">X94</strain>
    </source>
</reference>
<proteinExistence type="predicted"/>
<evidence type="ECO:0000259" key="1">
    <source>
        <dbReference type="Pfam" id="PF00005"/>
    </source>
</evidence>
<protein>
    <submittedName>
        <fullName evidence="2">ATP-binding cassette domain-containing protein</fullName>
    </submittedName>
</protein>
<accession>A0AAW9I9I8</accession>
<comment type="caution">
    <text evidence="2">The sequence shown here is derived from an EMBL/GenBank/DDBJ whole genome shotgun (WGS) entry which is preliminary data.</text>
</comment>
<feature type="non-terminal residue" evidence="2">
    <location>
        <position position="1"/>
    </location>
</feature>
<dbReference type="PANTHER" id="PTHR43394:SF1">
    <property type="entry name" value="ATP-BINDING CASSETTE SUB-FAMILY B MEMBER 10, MITOCHONDRIAL"/>
    <property type="match status" value="1"/>
</dbReference>
<dbReference type="InterPro" id="IPR039421">
    <property type="entry name" value="Type_1_exporter"/>
</dbReference>
<dbReference type="Pfam" id="PF00005">
    <property type="entry name" value="ABC_tran"/>
    <property type="match status" value="1"/>
</dbReference>
<dbReference type="RefSeq" id="WP_322395788.1">
    <property type="nucleotide sequence ID" value="NZ_WNUI01000469.1"/>
</dbReference>
<keyword evidence="2" id="KW-0067">ATP-binding</keyword>
<name>A0AAW9I9I8_CLOPF</name>